<dbReference type="InterPro" id="IPR053958">
    <property type="entry name" value="HMGCR/SNAP/NPC1-like_SSD"/>
</dbReference>
<comment type="similarity">
    <text evidence="6">Belongs to the dispatched family.</text>
</comment>
<dbReference type="Gene3D" id="1.20.1640.10">
    <property type="entry name" value="Multidrug efflux transporter AcrB transmembrane domain"/>
    <property type="match status" value="2"/>
</dbReference>
<dbReference type="PANTHER" id="PTHR45951:SF2">
    <property type="entry name" value="PROTEIN DISPATCHED HOMOLOG 2"/>
    <property type="match status" value="1"/>
</dbReference>
<feature type="transmembrane region" description="Helical" evidence="8">
    <location>
        <begin position="588"/>
        <end position="613"/>
    </location>
</feature>
<proteinExistence type="inferred from homology"/>
<dbReference type="PROSITE" id="PS50156">
    <property type="entry name" value="SSD"/>
    <property type="match status" value="1"/>
</dbReference>
<feature type="region of interest" description="Disordered" evidence="7">
    <location>
        <begin position="1307"/>
        <end position="1361"/>
    </location>
</feature>
<feature type="region of interest" description="Disordered" evidence="7">
    <location>
        <begin position="1589"/>
        <end position="1630"/>
    </location>
</feature>
<feature type="transmembrane region" description="Helical" evidence="8">
    <location>
        <begin position="1054"/>
        <end position="1076"/>
    </location>
</feature>
<dbReference type="Pfam" id="PF12349">
    <property type="entry name" value="Sterol-sensing"/>
    <property type="match status" value="1"/>
</dbReference>
<evidence type="ECO:0000256" key="6">
    <source>
        <dbReference type="ARBA" id="ARBA00038046"/>
    </source>
</evidence>
<dbReference type="InterPro" id="IPR000731">
    <property type="entry name" value="SSD"/>
</dbReference>
<name>A0A8T2N7I5_9TELE</name>
<dbReference type="OrthoDB" id="193905at2759"/>
<dbReference type="SUPFAM" id="SSF82866">
    <property type="entry name" value="Multidrug efflux transporter AcrB transmembrane domain"/>
    <property type="match status" value="2"/>
</dbReference>
<accession>A0A8T2N7I5</accession>
<keyword evidence="11" id="KW-1185">Reference proteome</keyword>
<feature type="non-terminal residue" evidence="10">
    <location>
        <position position="1630"/>
    </location>
</feature>
<dbReference type="InterPro" id="IPR052081">
    <property type="entry name" value="Dispatched_Hh_regulator"/>
</dbReference>
<feature type="domain" description="SSD" evidence="9">
    <location>
        <begin position="585"/>
        <end position="688"/>
    </location>
</feature>
<evidence type="ECO:0000259" key="9">
    <source>
        <dbReference type="PROSITE" id="PS50156"/>
    </source>
</evidence>
<dbReference type="GO" id="GO:0007224">
    <property type="term" value="P:smoothened signaling pathway"/>
    <property type="evidence" value="ECO:0007669"/>
    <property type="project" value="TreeGrafter"/>
</dbReference>
<keyword evidence="5" id="KW-0325">Glycoprotein</keyword>
<keyword evidence="2 8" id="KW-0812">Transmembrane</keyword>
<comment type="caution">
    <text evidence="10">The sequence shown here is derived from an EMBL/GenBank/DDBJ whole genome shotgun (WGS) entry which is preliminary data.</text>
</comment>
<feature type="transmembrane region" description="Helical" evidence="8">
    <location>
        <begin position="559"/>
        <end position="576"/>
    </location>
</feature>
<dbReference type="Proteomes" id="UP000824540">
    <property type="component" value="Unassembled WGS sequence"/>
</dbReference>
<feature type="transmembrane region" description="Helical" evidence="8">
    <location>
        <begin position="663"/>
        <end position="682"/>
    </location>
</feature>
<evidence type="ECO:0000256" key="1">
    <source>
        <dbReference type="ARBA" id="ARBA00004141"/>
    </source>
</evidence>
<dbReference type="EMBL" id="JAFBMS010000102">
    <property type="protein sequence ID" value="KAG9336319.1"/>
    <property type="molecule type" value="Genomic_DNA"/>
</dbReference>
<comment type="subcellular location">
    <subcellularLocation>
        <location evidence="1">Membrane</location>
        <topology evidence="1">Multi-pass membrane protein</topology>
    </subcellularLocation>
</comment>
<dbReference type="PANTHER" id="PTHR45951">
    <property type="entry name" value="PROTEIN DISPATCHED-RELATED"/>
    <property type="match status" value="1"/>
</dbReference>
<protein>
    <recommendedName>
        <fullName evidence="9">SSD domain-containing protein</fullName>
    </recommendedName>
</protein>
<feature type="compositionally biased region" description="Polar residues" evidence="7">
    <location>
        <begin position="1592"/>
        <end position="1630"/>
    </location>
</feature>
<dbReference type="FunFam" id="1.20.1640.10:FF:000011">
    <property type="entry name" value="Dispatched RND transporter family member 1"/>
    <property type="match status" value="1"/>
</dbReference>
<evidence type="ECO:0000313" key="10">
    <source>
        <dbReference type="EMBL" id="KAG9336319.1"/>
    </source>
</evidence>
<evidence type="ECO:0000256" key="4">
    <source>
        <dbReference type="ARBA" id="ARBA00023136"/>
    </source>
</evidence>
<evidence type="ECO:0000256" key="7">
    <source>
        <dbReference type="SAM" id="MobiDB-lite"/>
    </source>
</evidence>
<feature type="region of interest" description="Disordered" evidence="7">
    <location>
        <begin position="1241"/>
        <end position="1267"/>
    </location>
</feature>
<evidence type="ECO:0000313" key="11">
    <source>
        <dbReference type="Proteomes" id="UP000824540"/>
    </source>
</evidence>
<feature type="transmembrane region" description="Helical" evidence="8">
    <location>
        <begin position="1029"/>
        <end position="1048"/>
    </location>
</feature>
<gene>
    <name evidence="10" type="ORF">JZ751_002666</name>
</gene>
<feature type="transmembrane region" description="Helical" evidence="8">
    <location>
        <begin position="634"/>
        <end position="651"/>
    </location>
</feature>
<evidence type="ECO:0000256" key="8">
    <source>
        <dbReference type="SAM" id="Phobius"/>
    </source>
</evidence>
<feature type="transmembrane region" description="Helical" evidence="8">
    <location>
        <begin position="1127"/>
        <end position="1149"/>
    </location>
</feature>
<dbReference type="GO" id="GO:0016020">
    <property type="term" value="C:membrane"/>
    <property type="evidence" value="ECO:0007669"/>
    <property type="project" value="UniProtKB-SubCell"/>
</dbReference>
<organism evidence="10 11">
    <name type="scientific">Albula glossodonta</name>
    <name type="common">roundjaw bonefish</name>
    <dbReference type="NCBI Taxonomy" id="121402"/>
    <lineage>
        <taxon>Eukaryota</taxon>
        <taxon>Metazoa</taxon>
        <taxon>Chordata</taxon>
        <taxon>Craniata</taxon>
        <taxon>Vertebrata</taxon>
        <taxon>Euteleostomi</taxon>
        <taxon>Actinopterygii</taxon>
        <taxon>Neopterygii</taxon>
        <taxon>Teleostei</taxon>
        <taxon>Albuliformes</taxon>
        <taxon>Albulidae</taxon>
        <taxon>Albula</taxon>
    </lineage>
</organism>
<keyword evidence="3 8" id="KW-1133">Transmembrane helix</keyword>
<dbReference type="GO" id="GO:0022857">
    <property type="term" value="F:transmembrane transporter activity"/>
    <property type="evidence" value="ECO:0007669"/>
    <property type="project" value="TreeGrafter"/>
</dbReference>
<evidence type="ECO:0000256" key="3">
    <source>
        <dbReference type="ARBA" id="ARBA00022989"/>
    </source>
</evidence>
<feature type="transmembrane region" description="Helical" evidence="8">
    <location>
        <begin position="189"/>
        <end position="215"/>
    </location>
</feature>
<reference evidence="10" key="1">
    <citation type="thesis" date="2021" institute="BYU ScholarsArchive" country="Provo, UT, USA">
        <title>Applications of and Algorithms for Genome Assembly and Genomic Analyses with an Emphasis on Marine Teleosts.</title>
        <authorList>
            <person name="Pickett B.D."/>
        </authorList>
    </citation>
    <scope>NUCLEOTIDE SEQUENCE</scope>
    <source>
        <strain evidence="10">HI-2016</strain>
    </source>
</reference>
<feature type="transmembrane region" description="Helical" evidence="8">
    <location>
        <begin position="534"/>
        <end position="552"/>
    </location>
</feature>
<evidence type="ECO:0000256" key="5">
    <source>
        <dbReference type="ARBA" id="ARBA00023180"/>
    </source>
</evidence>
<keyword evidence="4 8" id="KW-0472">Membrane</keyword>
<feature type="transmembrane region" description="Helical" evidence="8">
    <location>
        <begin position="1083"/>
        <end position="1107"/>
    </location>
</feature>
<sequence>MYIVYHWDQKLAPAQLLCFSTVDAGLSVDLLRLAEHPGNMEGILTSHCFHEIPEVSLCPPDSPDVEGGVCRTSSPSQLYHQVPQGCPKHSPHLKRCHCCRHRQPITDSPCPCPDQVTANPHADCSSPSPGPVRTTPSCSTSHVPSCQDTVQCHWLQGSHDDGVNQPVQHHVVTVRHEGLHRIPRSYSQLIVEFPMAVLVLCTLVLLGCSLAGILIGPLPDFSDPLLGFEPRGTHIGNRLFTWAKLQENIGPGKALSPSPPLTDRPAGSYVVGNEGGISRSQKMTRLRPRRMLDWDLVQDSFFCNSPGKKKFMSVPSSLSKTAGERYAQLVFRSGNSASLWSLKAIHSMCEMEQARIRSHAHFQDLCKQGQQDIGGVTARQECCPSWSLGNYLAVLSNATSCLGLTAQQVSDSLSLLRQCAPYYHDGSLAPSCSERGKLGHCASVPPQCKHSSTIYQILHYLVDKDFLGPQTIGYKVPSLKYSLLFLPVEKGDPMMKVYLDNLEGRDLTYKNTTITGMDLGIKQKLFKYYLARDSVYPILAVVTMCLTVALYLRSFFLSVVSLAAIMASLLISYFFYKVAFQLTFFPFLNLAAVLVLMGSCANQAFAFIDLWSLQLSQKPPASLEKRVNRVLQEVGYLILASGLTSSATFYSGYMSSITAVRCFAVYLGTASLISTLLALVWLPCSLILRERYTVSAAATAPPAKPCCALSPGGFWETSSRKRCLFMMARKLRGLKRGLSDTSDLLFLKILPCGVVKFRYIWICWFAVLAAGGTYITCVDPGMKLPALHSKATQLFRSSHPFERYDAEYRHQFMFERQKSGEDKPMTITIVWGVLPTDNGDHLNPKSNGSLMLDPHFNMSSPDAQVWLRELCGRIQNQSFYSPSTSFKEEIQGDNICFVEQLIRWVSIRRCSESEDVFTFCCNDIPFPYPPSVFERCLGMMAAEKHAGRNTPNSAGPYFGAEGHVTVLVMEFKTTHLYSFNFSQTTDFYREIEMWFNKEISGAPLGLDKGWFVSQLVLYDLQQCLSSETLVVTGFSVVMTFASLLLTTWNIPLSIYGTAAVGGSVFVTAGLLVLLEWQLTGLEALFISAAAGMAVDFTANYCISYSLAPHSDRLGRVAHSLKRMGCPVATGAGAYFCVGVIMLPATALLFRKLGIFLLLVKCVACCFATFFFQSLCCFFGPQKNCGQILWPCTAAGGQYTVKGTDNMQSCLATGPESSNSAANGAFGCGGRSRLRRSFGKGGNIGSPLCPSQQRHRQRQGRGEREPEQYELQPLACQLNDSFENSTCTSKLSNRPSVLSDDIQFRSLSPGRELEGMSLEDTSKDSSCRHLNSCNPPPALQTSSPYKENSLKPALAPSRDLTQEQQLCRRCRSQSGGIKHWNISLSSSSSMEDIIINNQPLETGHHCSVSTQGATGSPFKCQAHRHFLSSQSQSSFEGLEDSNETCLSDIDPGPSIPQASYMAEGEPQPGHMNGKRDTLRLSLKETVFESACSGTGRWRSSQGELPVILPNSKPDLPDSTFLYMAIVREIQEVQALLGAVLLDQCLEELLIVQSYQATLGLARAPGRGAVDGVVQDRVAQELQTVRHAFPFGSTRHTPTLKETTRMGSSHTTSPSGNSPSTRHTYSFSNCKG</sequence>
<evidence type="ECO:0000256" key="2">
    <source>
        <dbReference type="ARBA" id="ARBA00022692"/>
    </source>
</evidence>
<feature type="compositionally biased region" description="Polar residues" evidence="7">
    <location>
        <begin position="1327"/>
        <end position="1345"/>
    </location>
</feature>